<dbReference type="AlphaFoldDB" id="A0A4U5MZP2"/>
<proteinExistence type="predicted"/>
<accession>A0A4U5MZP2</accession>
<dbReference type="Proteomes" id="UP000298663">
    <property type="component" value="Unassembled WGS sequence"/>
</dbReference>
<evidence type="ECO:0000256" key="1">
    <source>
        <dbReference type="SAM" id="MobiDB-lite"/>
    </source>
</evidence>
<feature type="region of interest" description="Disordered" evidence="1">
    <location>
        <begin position="49"/>
        <end position="69"/>
    </location>
</feature>
<organism evidence="2 3">
    <name type="scientific">Steinernema carpocapsae</name>
    <name type="common">Entomopathogenic nematode</name>
    <dbReference type="NCBI Taxonomy" id="34508"/>
    <lineage>
        <taxon>Eukaryota</taxon>
        <taxon>Metazoa</taxon>
        <taxon>Ecdysozoa</taxon>
        <taxon>Nematoda</taxon>
        <taxon>Chromadorea</taxon>
        <taxon>Rhabditida</taxon>
        <taxon>Tylenchina</taxon>
        <taxon>Panagrolaimomorpha</taxon>
        <taxon>Strongyloidoidea</taxon>
        <taxon>Steinernematidae</taxon>
        <taxon>Steinernema</taxon>
    </lineage>
</organism>
<feature type="compositionally biased region" description="Low complexity" evidence="1">
    <location>
        <begin position="49"/>
        <end position="60"/>
    </location>
</feature>
<name>A0A4U5MZP2_STECR</name>
<sequence length="69" mass="7300">MRGATPAYSAYTPPCEWTSRNVASVESLCEDSFNIVRVLATSNGVVKPAATHPATLPHAADSIGKQSLR</sequence>
<gene>
    <name evidence="2" type="ORF">L596_016931</name>
</gene>
<keyword evidence="3" id="KW-1185">Reference proteome</keyword>
<reference evidence="2 3" key="1">
    <citation type="journal article" date="2015" name="Genome Biol.">
        <title>Comparative genomics of Steinernema reveals deeply conserved gene regulatory networks.</title>
        <authorList>
            <person name="Dillman A.R."/>
            <person name="Macchietto M."/>
            <person name="Porter C.F."/>
            <person name="Rogers A."/>
            <person name="Williams B."/>
            <person name="Antoshechkin I."/>
            <person name="Lee M.M."/>
            <person name="Goodwin Z."/>
            <person name="Lu X."/>
            <person name="Lewis E.E."/>
            <person name="Goodrich-Blair H."/>
            <person name="Stock S.P."/>
            <person name="Adams B.J."/>
            <person name="Sternberg P.W."/>
            <person name="Mortazavi A."/>
        </authorList>
    </citation>
    <scope>NUCLEOTIDE SEQUENCE [LARGE SCALE GENOMIC DNA]</scope>
    <source>
        <strain evidence="2 3">ALL</strain>
    </source>
</reference>
<evidence type="ECO:0000313" key="3">
    <source>
        <dbReference type="Proteomes" id="UP000298663"/>
    </source>
</evidence>
<reference evidence="2 3" key="2">
    <citation type="journal article" date="2019" name="G3 (Bethesda)">
        <title>Hybrid Assembly of the Genome of the Entomopathogenic Nematode Steinernema carpocapsae Identifies the X-Chromosome.</title>
        <authorList>
            <person name="Serra L."/>
            <person name="Macchietto M."/>
            <person name="Macias-Munoz A."/>
            <person name="McGill C.J."/>
            <person name="Rodriguez I.M."/>
            <person name="Rodriguez B."/>
            <person name="Murad R."/>
            <person name="Mortazavi A."/>
        </authorList>
    </citation>
    <scope>NUCLEOTIDE SEQUENCE [LARGE SCALE GENOMIC DNA]</scope>
    <source>
        <strain evidence="2 3">ALL</strain>
    </source>
</reference>
<comment type="caution">
    <text evidence="2">The sequence shown here is derived from an EMBL/GenBank/DDBJ whole genome shotgun (WGS) entry which is preliminary data.</text>
</comment>
<dbReference type="EMBL" id="AZBU02000005">
    <property type="protein sequence ID" value="TKR75676.1"/>
    <property type="molecule type" value="Genomic_DNA"/>
</dbReference>
<protein>
    <submittedName>
        <fullName evidence="2">Uncharacterized protein</fullName>
    </submittedName>
</protein>
<evidence type="ECO:0000313" key="2">
    <source>
        <dbReference type="EMBL" id="TKR75676.1"/>
    </source>
</evidence>